<dbReference type="EMBL" id="JAACFV010000061">
    <property type="protein sequence ID" value="KAF7507946.1"/>
    <property type="molecule type" value="Genomic_DNA"/>
</dbReference>
<name>A0A8H7AIX4_9EURO</name>
<evidence type="ECO:0000256" key="1">
    <source>
        <dbReference type="SAM" id="MobiDB-lite"/>
    </source>
</evidence>
<sequence length="92" mass="9911">MGSVRCVSDHWGSNNPQIRKGTLSHEDEFFNDSVGNKTDSAPNAEVSFLRSDLNSAGTVPYHCPSPSCAEVQLHGDRVGELARGRGLRLISA</sequence>
<feature type="region of interest" description="Disordered" evidence="1">
    <location>
        <begin position="1"/>
        <end position="22"/>
    </location>
</feature>
<dbReference type="Proteomes" id="UP000606974">
    <property type="component" value="Unassembled WGS sequence"/>
</dbReference>
<dbReference type="AlphaFoldDB" id="A0A8H7AIX4"/>
<proteinExistence type="predicted"/>
<protein>
    <submittedName>
        <fullName evidence="2">Uncharacterized protein</fullName>
    </submittedName>
</protein>
<evidence type="ECO:0000313" key="3">
    <source>
        <dbReference type="Proteomes" id="UP000606974"/>
    </source>
</evidence>
<evidence type="ECO:0000313" key="2">
    <source>
        <dbReference type="EMBL" id="KAF7507946.1"/>
    </source>
</evidence>
<comment type="caution">
    <text evidence="2">The sequence shown here is derived from an EMBL/GenBank/DDBJ whole genome shotgun (WGS) entry which is preliminary data.</text>
</comment>
<gene>
    <name evidence="2" type="ORF">GJ744_009980</name>
</gene>
<organism evidence="2 3">
    <name type="scientific">Endocarpon pusillum</name>
    <dbReference type="NCBI Taxonomy" id="364733"/>
    <lineage>
        <taxon>Eukaryota</taxon>
        <taxon>Fungi</taxon>
        <taxon>Dikarya</taxon>
        <taxon>Ascomycota</taxon>
        <taxon>Pezizomycotina</taxon>
        <taxon>Eurotiomycetes</taxon>
        <taxon>Chaetothyriomycetidae</taxon>
        <taxon>Verrucariales</taxon>
        <taxon>Verrucariaceae</taxon>
        <taxon>Endocarpon</taxon>
    </lineage>
</organism>
<reference evidence="2" key="1">
    <citation type="submission" date="2020-02" db="EMBL/GenBank/DDBJ databases">
        <authorList>
            <person name="Palmer J.M."/>
        </authorList>
    </citation>
    <scope>NUCLEOTIDE SEQUENCE</scope>
    <source>
        <strain evidence="2">EPUS1.4</strain>
        <tissue evidence="2">Thallus</tissue>
    </source>
</reference>
<accession>A0A8H7AIX4</accession>
<keyword evidence="3" id="KW-1185">Reference proteome</keyword>